<gene>
    <name evidence="2" type="ORF">H7B67_09910</name>
</gene>
<dbReference type="EMBL" id="JACJVQ010000006">
    <property type="protein sequence ID" value="MBB6634427.1"/>
    <property type="molecule type" value="Genomic_DNA"/>
</dbReference>
<evidence type="ECO:0000313" key="2">
    <source>
        <dbReference type="EMBL" id="MBB6634427.1"/>
    </source>
</evidence>
<protein>
    <submittedName>
        <fullName evidence="2">Uncharacterized protein</fullName>
    </submittedName>
</protein>
<dbReference type="AlphaFoldDB" id="A0A841SXU3"/>
<feature type="transmembrane region" description="Helical" evidence="1">
    <location>
        <begin position="42"/>
        <end position="66"/>
    </location>
</feature>
<organism evidence="2 3">
    <name type="scientific">Cohnella thailandensis</name>
    <dbReference type="NCBI Taxonomy" id="557557"/>
    <lineage>
        <taxon>Bacteria</taxon>
        <taxon>Bacillati</taxon>
        <taxon>Bacillota</taxon>
        <taxon>Bacilli</taxon>
        <taxon>Bacillales</taxon>
        <taxon>Paenibacillaceae</taxon>
        <taxon>Cohnella</taxon>
    </lineage>
</organism>
<evidence type="ECO:0000313" key="3">
    <source>
        <dbReference type="Proteomes" id="UP000535838"/>
    </source>
</evidence>
<dbReference type="Proteomes" id="UP000535838">
    <property type="component" value="Unassembled WGS sequence"/>
</dbReference>
<accession>A0A841SXU3</accession>
<name>A0A841SXU3_9BACL</name>
<keyword evidence="1" id="KW-0472">Membrane</keyword>
<evidence type="ECO:0000256" key="1">
    <source>
        <dbReference type="SAM" id="Phobius"/>
    </source>
</evidence>
<sequence>MRKGIVAIALSVLTVVLAVYRWRALNQPKVGPVGNGNGYPRIVYAALVLQIVVGVCAFVIGIVLMARDIRNNRPK</sequence>
<proteinExistence type="predicted"/>
<reference evidence="2 3" key="1">
    <citation type="submission" date="2020-08" db="EMBL/GenBank/DDBJ databases">
        <title>Cohnella phylogeny.</title>
        <authorList>
            <person name="Dunlap C."/>
        </authorList>
    </citation>
    <scope>NUCLEOTIDE SEQUENCE [LARGE SCALE GENOMIC DNA]</scope>
    <source>
        <strain evidence="2 3">DSM 25241</strain>
    </source>
</reference>
<keyword evidence="1" id="KW-1133">Transmembrane helix</keyword>
<keyword evidence="3" id="KW-1185">Reference proteome</keyword>
<dbReference type="RefSeq" id="WP_185119627.1">
    <property type="nucleotide sequence ID" value="NZ_JACJVQ010000006.1"/>
</dbReference>
<comment type="caution">
    <text evidence="2">The sequence shown here is derived from an EMBL/GenBank/DDBJ whole genome shotgun (WGS) entry which is preliminary data.</text>
</comment>
<keyword evidence="1" id="KW-0812">Transmembrane</keyword>